<evidence type="ECO:0000256" key="5">
    <source>
        <dbReference type="SAM" id="Phobius"/>
    </source>
</evidence>
<dbReference type="Proteomes" id="UP000783287">
    <property type="component" value="Unassembled WGS sequence"/>
</dbReference>
<proteinExistence type="predicted"/>
<evidence type="ECO:0000313" key="7">
    <source>
        <dbReference type="Proteomes" id="UP000783287"/>
    </source>
</evidence>
<protein>
    <submittedName>
        <fullName evidence="6">VIT1/CCC1 transporter family protein</fullName>
    </submittedName>
</protein>
<dbReference type="PANTHER" id="PTHR31851">
    <property type="entry name" value="FE(2+)/MN(2+) TRANSPORTER PCL1"/>
    <property type="match status" value="1"/>
</dbReference>
<dbReference type="EMBL" id="JAGQLK010000001">
    <property type="protein sequence ID" value="MCA9382738.1"/>
    <property type="molecule type" value="Genomic_DNA"/>
</dbReference>
<dbReference type="AlphaFoldDB" id="A0A955RIH7"/>
<evidence type="ECO:0000256" key="2">
    <source>
        <dbReference type="ARBA" id="ARBA00022692"/>
    </source>
</evidence>
<evidence type="ECO:0000256" key="4">
    <source>
        <dbReference type="ARBA" id="ARBA00023136"/>
    </source>
</evidence>
<dbReference type="GO" id="GO:0005384">
    <property type="term" value="F:manganese ion transmembrane transporter activity"/>
    <property type="evidence" value="ECO:0007669"/>
    <property type="project" value="InterPro"/>
</dbReference>
<reference evidence="6" key="1">
    <citation type="submission" date="2020-04" db="EMBL/GenBank/DDBJ databases">
        <authorList>
            <person name="Zhang T."/>
        </authorList>
    </citation>
    <scope>NUCLEOTIDE SEQUENCE</scope>
    <source>
        <strain evidence="6">HKST-UBA14</strain>
    </source>
</reference>
<feature type="transmembrane region" description="Helical" evidence="5">
    <location>
        <begin position="53"/>
        <end position="71"/>
    </location>
</feature>
<organism evidence="6 7">
    <name type="scientific">Candidatus Dojkabacteria bacterium</name>
    <dbReference type="NCBI Taxonomy" id="2099670"/>
    <lineage>
        <taxon>Bacteria</taxon>
        <taxon>Candidatus Dojkabacteria</taxon>
    </lineage>
</organism>
<dbReference type="GO" id="GO:0030026">
    <property type="term" value="P:intracellular manganese ion homeostasis"/>
    <property type="evidence" value="ECO:0007669"/>
    <property type="project" value="InterPro"/>
</dbReference>
<evidence type="ECO:0000256" key="3">
    <source>
        <dbReference type="ARBA" id="ARBA00022989"/>
    </source>
</evidence>
<comment type="subcellular location">
    <subcellularLocation>
        <location evidence="1">Endomembrane system</location>
        <topology evidence="1">Multi-pass membrane protein</topology>
    </subcellularLocation>
</comment>
<accession>A0A955RIH7</accession>
<feature type="transmembrane region" description="Helical" evidence="5">
    <location>
        <begin position="221"/>
        <end position="243"/>
    </location>
</feature>
<dbReference type="GO" id="GO:0012505">
    <property type="term" value="C:endomembrane system"/>
    <property type="evidence" value="ECO:0007669"/>
    <property type="project" value="UniProtKB-SubCell"/>
</dbReference>
<sequence>MSTNLSEKNTAKTYKISPISEYLREITYGGTDGIVTTFAVVAGYTGASLGGNAAAFSFVAVLLFGLANLFADASSMGLGNFLSIRSEKEVYKKEKNKERHEIRTNQINEKEETINILMNKGFSQDDAEKLASIYKNNEEYWVEFMMNYELEMSNPEGTNPFLTGFITFISFIIFGFLPLIPYLVLDSIELAFTLSAIGAALALAMLGIIRWRATNESLLKAVMETLVLGSVSAIIAFLVGSFFN</sequence>
<feature type="transmembrane region" description="Helical" evidence="5">
    <location>
        <begin position="190"/>
        <end position="209"/>
    </location>
</feature>
<evidence type="ECO:0000313" key="6">
    <source>
        <dbReference type="EMBL" id="MCA9382738.1"/>
    </source>
</evidence>
<gene>
    <name evidence="6" type="ORF">KC909_00065</name>
</gene>
<keyword evidence="2 5" id="KW-0812">Transmembrane</keyword>
<dbReference type="InterPro" id="IPR008217">
    <property type="entry name" value="Ccc1_fam"/>
</dbReference>
<comment type="caution">
    <text evidence="6">The sequence shown here is derived from an EMBL/GenBank/DDBJ whole genome shotgun (WGS) entry which is preliminary data.</text>
</comment>
<feature type="transmembrane region" description="Helical" evidence="5">
    <location>
        <begin position="161"/>
        <end position="184"/>
    </location>
</feature>
<keyword evidence="4 5" id="KW-0472">Membrane</keyword>
<evidence type="ECO:0000256" key="1">
    <source>
        <dbReference type="ARBA" id="ARBA00004127"/>
    </source>
</evidence>
<dbReference type="Pfam" id="PF01988">
    <property type="entry name" value="VIT1"/>
    <property type="match status" value="1"/>
</dbReference>
<keyword evidence="3 5" id="KW-1133">Transmembrane helix</keyword>
<name>A0A955RIH7_9BACT</name>
<reference evidence="6" key="2">
    <citation type="journal article" date="2021" name="Microbiome">
        <title>Successional dynamics and alternative stable states in a saline activated sludge microbial community over 9 years.</title>
        <authorList>
            <person name="Wang Y."/>
            <person name="Ye J."/>
            <person name="Ju F."/>
            <person name="Liu L."/>
            <person name="Boyd J.A."/>
            <person name="Deng Y."/>
            <person name="Parks D.H."/>
            <person name="Jiang X."/>
            <person name="Yin X."/>
            <person name="Woodcroft B.J."/>
            <person name="Tyson G.W."/>
            <person name="Hugenholtz P."/>
            <person name="Polz M.F."/>
            <person name="Zhang T."/>
        </authorList>
    </citation>
    <scope>NUCLEOTIDE SEQUENCE</scope>
    <source>
        <strain evidence="6">HKST-UBA14</strain>
    </source>
</reference>